<dbReference type="EMBL" id="AP023086">
    <property type="protein sequence ID" value="BCD95841.1"/>
    <property type="molecule type" value="Genomic_DNA"/>
</dbReference>
<dbReference type="Pfam" id="PF16437">
    <property type="entry name" value="DUF5034"/>
    <property type="match status" value="1"/>
</dbReference>
<dbReference type="InterPro" id="IPR032215">
    <property type="entry name" value="DUF5034"/>
</dbReference>
<protein>
    <submittedName>
        <fullName evidence="2">Uncharacterized protein</fullName>
    </submittedName>
</protein>
<keyword evidence="3" id="KW-1185">Reference proteome</keyword>
<sequence>MRLSTIIFALLAFTVCGLSGCLGNPCGKGPEDPDHIAGRIGKVAIYNAPKAPNSIEAIALGETIAAHDFIIELRLEPKDGSASSAGYLWSNINLSLFATAHACSPYVRWAYRDLTSLDIMSNADFSDRYPAGTRLNDLFKVEFYVGRDVYGMNIDDLLNPLNPRDRRPLEYMQLKLTVAPSISSSHLFTIVIAEHPPISLDEVTFDVK</sequence>
<feature type="chain" id="PRO_5043014257" evidence="1">
    <location>
        <begin position="21"/>
        <end position="208"/>
    </location>
</feature>
<dbReference type="KEGG" id="marq:MARGE09_P0040"/>
<accession>A0AAN1WDZ8</accession>
<dbReference type="RefSeq" id="WP_236985297.1">
    <property type="nucleotide sequence ID" value="NZ_AP023086.1"/>
</dbReference>
<dbReference type="PROSITE" id="PS51257">
    <property type="entry name" value="PROKAR_LIPOPROTEIN"/>
    <property type="match status" value="1"/>
</dbReference>
<evidence type="ECO:0000313" key="3">
    <source>
        <dbReference type="Proteomes" id="UP001320119"/>
    </source>
</evidence>
<dbReference type="Proteomes" id="UP001320119">
    <property type="component" value="Chromosome"/>
</dbReference>
<gene>
    <name evidence="2" type="ORF">MARGE09_P0040</name>
</gene>
<evidence type="ECO:0000256" key="1">
    <source>
        <dbReference type="SAM" id="SignalP"/>
    </source>
</evidence>
<name>A0AAN1WDZ8_9GAMM</name>
<proteinExistence type="predicted"/>
<feature type="signal peptide" evidence="1">
    <location>
        <begin position="1"/>
        <end position="20"/>
    </location>
</feature>
<keyword evidence="1" id="KW-0732">Signal</keyword>
<evidence type="ECO:0000313" key="2">
    <source>
        <dbReference type="EMBL" id="BCD95841.1"/>
    </source>
</evidence>
<reference evidence="2 3" key="1">
    <citation type="journal article" date="2022" name="IScience">
        <title>An ultrasensitive nanofiber-based assay for enzymatic hydrolysis and deep-sea microbial degradation of cellulose.</title>
        <authorList>
            <person name="Tsudome M."/>
            <person name="Tachioka M."/>
            <person name="Miyazaki M."/>
            <person name="Uchimura K."/>
            <person name="Tsuda M."/>
            <person name="Takaki Y."/>
            <person name="Deguchi S."/>
        </authorList>
    </citation>
    <scope>NUCLEOTIDE SEQUENCE [LARGE SCALE GENOMIC DNA]</scope>
    <source>
        <strain evidence="2 3">GE09</strain>
    </source>
</reference>
<dbReference type="AlphaFoldDB" id="A0AAN1WDZ8"/>
<organism evidence="2 3">
    <name type="scientific">Marinagarivorans cellulosilyticus</name>
    <dbReference type="NCBI Taxonomy" id="2721545"/>
    <lineage>
        <taxon>Bacteria</taxon>
        <taxon>Pseudomonadati</taxon>
        <taxon>Pseudomonadota</taxon>
        <taxon>Gammaproteobacteria</taxon>
        <taxon>Cellvibrionales</taxon>
        <taxon>Cellvibrionaceae</taxon>
        <taxon>Marinagarivorans</taxon>
    </lineage>
</organism>